<dbReference type="OrthoDB" id="5153901at2759"/>
<evidence type="ECO:0000313" key="3">
    <source>
        <dbReference type="Proteomes" id="UP000736672"/>
    </source>
</evidence>
<gene>
    <name evidence="2" type="ORF">B0J15DRAFT_564009</name>
</gene>
<dbReference type="EMBL" id="JAGTJS010000016">
    <property type="protein sequence ID" value="KAH7247042.1"/>
    <property type="molecule type" value="Genomic_DNA"/>
</dbReference>
<proteinExistence type="predicted"/>
<keyword evidence="3" id="KW-1185">Reference proteome</keyword>
<reference evidence="2" key="1">
    <citation type="journal article" date="2021" name="Nat. Commun.">
        <title>Genetic determinants of endophytism in the Arabidopsis root mycobiome.</title>
        <authorList>
            <person name="Mesny F."/>
            <person name="Miyauchi S."/>
            <person name="Thiergart T."/>
            <person name="Pickel B."/>
            <person name="Atanasova L."/>
            <person name="Karlsson M."/>
            <person name="Huettel B."/>
            <person name="Barry K.W."/>
            <person name="Haridas S."/>
            <person name="Chen C."/>
            <person name="Bauer D."/>
            <person name="Andreopoulos W."/>
            <person name="Pangilinan J."/>
            <person name="LaButti K."/>
            <person name="Riley R."/>
            <person name="Lipzen A."/>
            <person name="Clum A."/>
            <person name="Drula E."/>
            <person name="Henrissat B."/>
            <person name="Kohler A."/>
            <person name="Grigoriev I.V."/>
            <person name="Martin F.M."/>
            <person name="Hacquard S."/>
        </authorList>
    </citation>
    <scope>NUCLEOTIDE SEQUENCE</scope>
    <source>
        <strain evidence="2">FSSC 5 MPI-SDFR-AT-0091</strain>
    </source>
</reference>
<comment type="caution">
    <text evidence="2">The sequence shown here is derived from an EMBL/GenBank/DDBJ whole genome shotgun (WGS) entry which is preliminary data.</text>
</comment>
<accession>A0A9P9GZ93</accession>
<organism evidence="2 3">
    <name type="scientific">Fusarium solani</name>
    <name type="common">Filamentous fungus</name>
    <dbReference type="NCBI Taxonomy" id="169388"/>
    <lineage>
        <taxon>Eukaryota</taxon>
        <taxon>Fungi</taxon>
        <taxon>Dikarya</taxon>
        <taxon>Ascomycota</taxon>
        <taxon>Pezizomycotina</taxon>
        <taxon>Sordariomycetes</taxon>
        <taxon>Hypocreomycetidae</taxon>
        <taxon>Hypocreales</taxon>
        <taxon>Nectriaceae</taxon>
        <taxon>Fusarium</taxon>
        <taxon>Fusarium solani species complex</taxon>
    </lineage>
</organism>
<evidence type="ECO:0000313" key="2">
    <source>
        <dbReference type="EMBL" id="KAH7247042.1"/>
    </source>
</evidence>
<sequence length="345" mass="39141">MTQGFISLRASRERMERVTHTATTVAAAVLKSAKPGDMRREDLQLNVFNCLALVTAYPVCLANRIRGNTHDPCVVTLCNRAAKRLQQLRPIEKDDPGTRSETNTSSVTFQEGTRNEMEHFFEILSLQLEREFRTSSRSKLPSIAPQRVMYNIRNHLDDLADICDFGTFRTPLIRENVDLMAMIGRESSVYAYSDNVKPIAFLWTFDIVARVLCLSLPIQTCTTLAWSMMGRAALEIAGISVITATALTILNEIWGLWDPYAKGVNIYSWTLGVAREIDAMLNDVYDSDRDRDKGLPLRKHGYDAWKIPSDKPRPSPADEELPRVVDELYEINHHLEALRHCREGI</sequence>
<dbReference type="Proteomes" id="UP000736672">
    <property type="component" value="Unassembled WGS sequence"/>
</dbReference>
<dbReference type="AlphaFoldDB" id="A0A9P9GZ93"/>
<evidence type="ECO:0000256" key="1">
    <source>
        <dbReference type="SAM" id="MobiDB-lite"/>
    </source>
</evidence>
<feature type="region of interest" description="Disordered" evidence="1">
    <location>
        <begin position="88"/>
        <end position="109"/>
    </location>
</feature>
<feature type="compositionally biased region" description="Polar residues" evidence="1">
    <location>
        <begin position="99"/>
        <end position="109"/>
    </location>
</feature>
<name>A0A9P9GZ93_FUSSL</name>
<protein>
    <submittedName>
        <fullName evidence="2">Uncharacterized protein</fullName>
    </submittedName>
</protein>